<accession>A0A397JJL1</accession>
<proteinExistence type="predicted"/>
<dbReference type="OrthoDB" id="2436476at2759"/>
<organism evidence="1 2">
    <name type="scientific">Diversispora epigaea</name>
    <dbReference type="NCBI Taxonomy" id="1348612"/>
    <lineage>
        <taxon>Eukaryota</taxon>
        <taxon>Fungi</taxon>
        <taxon>Fungi incertae sedis</taxon>
        <taxon>Mucoromycota</taxon>
        <taxon>Glomeromycotina</taxon>
        <taxon>Glomeromycetes</taxon>
        <taxon>Diversisporales</taxon>
        <taxon>Diversisporaceae</taxon>
        <taxon>Diversispora</taxon>
    </lineage>
</organism>
<gene>
    <name evidence="1" type="ORF">Glove_54g124</name>
</gene>
<reference evidence="1 2" key="1">
    <citation type="submission" date="2018-08" db="EMBL/GenBank/DDBJ databases">
        <title>Genome and evolution of the arbuscular mycorrhizal fungus Diversispora epigaea (formerly Glomus versiforme) and its bacterial endosymbionts.</title>
        <authorList>
            <person name="Sun X."/>
            <person name="Fei Z."/>
            <person name="Harrison M."/>
        </authorList>
    </citation>
    <scope>NUCLEOTIDE SEQUENCE [LARGE SCALE GENOMIC DNA]</scope>
    <source>
        <strain evidence="1 2">IT104</strain>
    </source>
</reference>
<keyword evidence="2" id="KW-1185">Reference proteome</keyword>
<name>A0A397JJL1_9GLOM</name>
<comment type="caution">
    <text evidence="1">The sequence shown here is derived from an EMBL/GenBank/DDBJ whole genome shotgun (WGS) entry which is preliminary data.</text>
</comment>
<dbReference type="EMBL" id="PQFF01000051">
    <property type="protein sequence ID" value="RHZ86186.1"/>
    <property type="molecule type" value="Genomic_DNA"/>
</dbReference>
<dbReference type="Proteomes" id="UP000266861">
    <property type="component" value="Unassembled WGS sequence"/>
</dbReference>
<protein>
    <submittedName>
        <fullName evidence="1">Uncharacterized protein</fullName>
    </submittedName>
</protein>
<evidence type="ECO:0000313" key="1">
    <source>
        <dbReference type="EMBL" id="RHZ86186.1"/>
    </source>
</evidence>
<sequence>MPVIGINVMLTGSTTQVVKNENGYSVLEFDINEYLGELEPKNFWLEVKHKTNNRYLMNKTNSINQNSKSTTAILVGVINYIPPITDPITNSETSPSKFTLNLEDISLITHRTTNNNNQTLNAPWLNTRRTN</sequence>
<evidence type="ECO:0000313" key="2">
    <source>
        <dbReference type="Proteomes" id="UP000266861"/>
    </source>
</evidence>
<dbReference type="AlphaFoldDB" id="A0A397JJL1"/>